<evidence type="ECO:0000256" key="1">
    <source>
        <dbReference type="ARBA" id="ARBA00022679"/>
    </source>
</evidence>
<keyword evidence="1 4" id="KW-0808">Transferase</keyword>
<evidence type="ECO:0000259" key="3">
    <source>
        <dbReference type="PROSITE" id="PS51186"/>
    </source>
</evidence>
<dbReference type="AlphaFoldDB" id="A0A7X1F5Y4"/>
<reference evidence="4 5" key="1">
    <citation type="submission" date="2020-08" db="EMBL/GenBank/DDBJ databases">
        <title>The genome sequence of Novosphingobium flavum 4Y4.</title>
        <authorList>
            <person name="Liu Y."/>
        </authorList>
    </citation>
    <scope>NUCLEOTIDE SEQUENCE [LARGE SCALE GENOMIC DNA]</scope>
    <source>
        <strain evidence="4 5">4Y4</strain>
    </source>
</reference>
<dbReference type="PROSITE" id="PS51186">
    <property type="entry name" value="GNAT"/>
    <property type="match status" value="1"/>
</dbReference>
<keyword evidence="2" id="KW-0012">Acyltransferase</keyword>
<protein>
    <submittedName>
        <fullName evidence="4">GNAT family N-acetyltransferase</fullName>
    </submittedName>
</protein>
<dbReference type="CDD" id="cd04301">
    <property type="entry name" value="NAT_SF"/>
    <property type="match status" value="1"/>
</dbReference>
<feature type="domain" description="N-acetyltransferase" evidence="3">
    <location>
        <begin position="1"/>
        <end position="154"/>
    </location>
</feature>
<dbReference type="Pfam" id="PF00583">
    <property type="entry name" value="Acetyltransf_1"/>
    <property type="match status" value="1"/>
</dbReference>
<dbReference type="Proteomes" id="UP000520156">
    <property type="component" value="Unassembled WGS sequence"/>
</dbReference>
<keyword evidence="5" id="KW-1185">Reference proteome</keyword>
<dbReference type="EMBL" id="JACLAU010000004">
    <property type="protein sequence ID" value="MBC2651017.1"/>
    <property type="molecule type" value="Genomic_DNA"/>
</dbReference>
<evidence type="ECO:0000313" key="5">
    <source>
        <dbReference type="Proteomes" id="UP000520156"/>
    </source>
</evidence>
<dbReference type="RefSeq" id="WP_185682439.1">
    <property type="nucleotide sequence ID" value="NZ_JACLAU010000004.1"/>
</dbReference>
<dbReference type="Gene3D" id="3.40.630.30">
    <property type="match status" value="1"/>
</dbReference>
<proteinExistence type="predicted"/>
<sequence>MTPEADDIDRIMAVMDCAFDPEFGEAWTRRQVEDALILGQCHYLLAGPDGEPLAAEAPVGTAAGFALSRSNPDEEELLLFGVVPQSRRRGIGDRLLSRFASEARERGANRLLLEMRRGNAAESLYRRHGFVPMGVRSNYYRTLSGPRLDAITFVRILGD</sequence>
<dbReference type="SUPFAM" id="SSF55729">
    <property type="entry name" value="Acyl-CoA N-acyltransferases (Nat)"/>
    <property type="match status" value="1"/>
</dbReference>
<accession>A0A7X1F5Y4</accession>
<dbReference type="PANTHER" id="PTHR43877:SF2">
    <property type="entry name" value="AMINOALKYLPHOSPHONATE N-ACETYLTRANSFERASE-RELATED"/>
    <property type="match status" value="1"/>
</dbReference>
<evidence type="ECO:0000313" key="4">
    <source>
        <dbReference type="EMBL" id="MBC2651017.1"/>
    </source>
</evidence>
<evidence type="ECO:0000256" key="2">
    <source>
        <dbReference type="ARBA" id="ARBA00023315"/>
    </source>
</evidence>
<gene>
    <name evidence="4" type="ORF">H7F49_04815</name>
</gene>
<dbReference type="GO" id="GO:0016747">
    <property type="term" value="F:acyltransferase activity, transferring groups other than amino-acyl groups"/>
    <property type="evidence" value="ECO:0007669"/>
    <property type="project" value="InterPro"/>
</dbReference>
<organism evidence="4 5">
    <name type="scientific">Novosphingobium aerophilum</name>
    <dbReference type="NCBI Taxonomy" id="2839843"/>
    <lineage>
        <taxon>Bacteria</taxon>
        <taxon>Pseudomonadati</taxon>
        <taxon>Pseudomonadota</taxon>
        <taxon>Alphaproteobacteria</taxon>
        <taxon>Sphingomonadales</taxon>
        <taxon>Sphingomonadaceae</taxon>
        <taxon>Novosphingobium</taxon>
    </lineage>
</organism>
<comment type="caution">
    <text evidence="4">The sequence shown here is derived from an EMBL/GenBank/DDBJ whole genome shotgun (WGS) entry which is preliminary data.</text>
</comment>
<dbReference type="InterPro" id="IPR050832">
    <property type="entry name" value="Bact_Acetyltransf"/>
</dbReference>
<dbReference type="InterPro" id="IPR000182">
    <property type="entry name" value="GNAT_dom"/>
</dbReference>
<name>A0A7X1F5Y4_9SPHN</name>
<dbReference type="InterPro" id="IPR016181">
    <property type="entry name" value="Acyl_CoA_acyltransferase"/>
</dbReference>
<dbReference type="PANTHER" id="PTHR43877">
    <property type="entry name" value="AMINOALKYLPHOSPHONATE N-ACETYLTRANSFERASE-RELATED-RELATED"/>
    <property type="match status" value="1"/>
</dbReference>